<keyword evidence="3" id="KW-1185">Reference proteome</keyword>
<sequence>MPAPRARQIVLTPSERRRLKQLAYSHTAPYQQVVRARIVLDAARGYSNAKISRRQGVTVDTVRLWRGRYADEGAQGLADRPRSGRPPTFTPLQVAEVKALACQLPAETGLPLSRWSCPDLAGEVVGRGIAPAISASTVRRILAADALKPWQYQSWLFIRDPDFAAKAARVLDLYARIWDGIPLDDDEYVISADEKTSIQARCRCHPTLPPGAARAMRVNHEYDRGGALAYLAAYDVHRAHVIGNCAATTGIVPFMTLAEQVMTQEPYASAKRVFWVVDNGSSHRGKAAIDRLTQRFPNAVMVHTPVHASWLNQVEIFFSIVQRKVLTPNDFTSLDQVEDRLIAFEQRYNETARPFRWKFTPADLEDLLARIERHEQKESNLQQHPGCDHQPAVLDLVA</sequence>
<dbReference type="AlphaFoldDB" id="A0A8J3RCF4"/>
<feature type="domain" description="Tc1-like transposase DDE" evidence="1">
    <location>
        <begin position="200"/>
        <end position="337"/>
    </location>
</feature>
<dbReference type="NCBIfam" id="NF033545">
    <property type="entry name" value="transpos_IS630"/>
    <property type="match status" value="1"/>
</dbReference>
<proteinExistence type="predicted"/>
<dbReference type="InterPro" id="IPR047655">
    <property type="entry name" value="Transpos_IS630-like"/>
</dbReference>
<evidence type="ECO:0000313" key="2">
    <source>
        <dbReference type="EMBL" id="GIH73556.1"/>
    </source>
</evidence>
<dbReference type="InterPro" id="IPR009057">
    <property type="entry name" value="Homeodomain-like_sf"/>
</dbReference>
<reference evidence="2" key="1">
    <citation type="submission" date="2021-01" db="EMBL/GenBank/DDBJ databases">
        <title>Whole genome shotgun sequence of Sphaerimonospora thailandensis NBRC 107569.</title>
        <authorList>
            <person name="Komaki H."/>
            <person name="Tamura T."/>
        </authorList>
    </citation>
    <scope>NUCLEOTIDE SEQUENCE</scope>
    <source>
        <strain evidence="2">NBRC 107569</strain>
    </source>
</reference>
<evidence type="ECO:0000259" key="1">
    <source>
        <dbReference type="Pfam" id="PF13358"/>
    </source>
</evidence>
<protein>
    <submittedName>
        <fullName evidence="2">IS630 family transposase</fullName>
    </submittedName>
</protein>
<dbReference type="SUPFAM" id="SSF46689">
    <property type="entry name" value="Homeodomain-like"/>
    <property type="match status" value="1"/>
</dbReference>
<dbReference type="EMBL" id="BOOG01000124">
    <property type="protein sequence ID" value="GIH73556.1"/>
    <property type="molecule type" value="Genomic_DNA"/>
</dbReference>
<comment type="caution">
    <text evidence="2">The sequence shown here is derived from an EMBL/GenBank/DDBJ whole genome shotgun (WGS) entry which is preliminary data.</text>
</comment>
<gene>
    <name evidence="2" type="ORF">Mth01_58090</name>
</gene>
<name>A0A8J3RCF4_9ACTN</name>
<organism evidence="2 3">
    <name type="scientific">Sphaerimonospora thailandensis</name>
    <dbReference type="NCBI Taxonomy" id="795644"/>
    <lineage>
        <taxon>Bacteria</taxon>
        <taxon>Bacillati</taxon>
        <taxon>Actinomycetota</taxon>
        <taxon>Actinomycetes</taxon>
        <taxon>Streptosporangiales</taxon>
        <taxon>Streptosporangiaceae</taxon>
        <taxon>Sphaerimonospora</taxon>
    </lineage>
</organism>
<dbReference type="Pfam" id="PF13565">
    <property type="entry name" value="HTH_32"/>
    <property type="match status" value="1"/>
</dbReference>
<evidence type="ECO:0000313" key="3">
    <source>
        <dbReference type="Proteomes" id="UP000610966"/>
    </source>
</evidence>
<dbReference type="RefSeq" id="WP_204019189.1">
    <property type="nucleotide sequence ID" value="NZ_BOOG01000124.1"/>
</dbReference>
<dbReference type="Proteomes" id="UP000610966">
    <property type="component" value="Unassembled WGS sequence"/>
</dbReference>
<dbReference type="InterPro" id="IPR038717">
    <property type="entry name" value="Tc1-like_DDE_dom"/>
</dbReference>
<accession>A0A8J3RCF4</accession>
<dbReference type="Pfam" id="PF13358">
    <property type="entry name" value="DDE_3"/>
    <property type="match status" value="1"/>
</dbReference>